<accession>A0A4S2JAN1</accession>
<name>A0A4S2JAN1_9HYME</name>
<feature type="compositionally biased region" description="Basic and acidic residues" evidence="1">
    <location>
        <begin position="392"/>
        <end position="401"/>
    </location>
</feature>
<dbReference type="EMBL" id="QBLH01003925">
    <property type="protein sequence ID" value="TGZ32220.1"/>
    <property type="molecule type" value="Genomic_DNA"/>
</dbReference>
<comment type="caution">
    <text evidence="2">The sequence shown here is derived from an EMBL/GenBank/DDBJ whole genome shotgun (WGS) entry which is preliminary data.</text>
</comment>
<feature type="compositionally biased region" description="Polar residues" evidence="1">
    <location>
        <begin position="403"/>
        <end position="417"/>
    </location>
</feature>
<dbReference type="AlphaFoldDB" id="A0A4S2JAN1"/>
<organism evidence="2 3">
    <name type="scientific">Temnothorax longispinosus</name>
    <dbReference type="NCBI Taxonomy" id="300112"/>
    <lineage>
        <taxon>Eukaryota</taxon>
        <taxon>Metazoa</taxon>
        <taxon>Ecdysozoa</taxon>
        <taxon>Arthropoda</taxon>
        <taxon>Hexapoda</taxon>
        <taxon>Insecta</taxon>
        <taxon>Pterygota</taxon>
        <taxon>Neoptera</taxon>
        <taxon>Endopterygota</taxon>
        <taxon>Hymenoptera</taxon>
        <taxon>Apocrita</taxon>
        <taxon>Aculeata</taxon>
        <taxon>Formicoidea</taxon>
        <taxon>Formicidae</taxon>
        <taxon>Myrmicinae</taxon>
        <taxon>Temnothorax</taxon>
    </lineage>
</organism>
<feature type="compositionally biased region" description="Polar residues" evidence="1">
    <location>
        <begin position="428"/>
        <end position="459"/>
    </location>
</feature>
<keyword evidence="3" id="KW-1185">Reference proteome</keyword>
<gene>
    <name evidence="2" type="ORF">DBV15_05541</name>
</gene>
<feature type="region of interest" description="Disordered" evidence="1">
    <location>
        <begin position="392"/>
        <end position="459"/>
    </location>
</feature>
<dbReference type="Proteomes" id="UP000310200">
    <property type="component" value="Unassembled WGS sequence"/>
</dbReference>
<proteinExistence type="predicted"/>
<evidence type="ECO:0000313" key="2">
    <source>
        <dbReference type="EMBL" id="TGZ32220.1"/>
    </source>
</evidence>
<evidence type="ECO:0000313" key="3">
    <source>
        <dbReference type="Proteomes" id="UP000310200"/>
    </source>
</evidence>
<reference evidence="2 3" key="1">
    <citation type="journal article" date="2019" name="Philos. Trans. R. Soc. Lond., B, Biol. Sci.">
        <title>Ant behaviour and brain gene expression of defending hosts depend on the ecological success of the intruding social parasite.</title>
        <authorList>
            <person name="Kaur R."/>
            <person name="Stoldt M."/>
            <person name="Jongepier E."/>
            <person name="Feldmeyer B."/>
            <person name="Menzel F."/>
            <person name="Bornberg-Bauer E."/>
            <person name="Foitzik S."/>
        </authorList>
    </citation>
    <scope>NUCLEOTIDE SEQUENCE [LARGE SCALE GENOMIC DNA]</scope>
    <source>
        <tissue evidence="2">Whole body</tissue>
    </source>
</reference>
<evidence type="ECO:0000256" key="1">
    <source>
        <dbReference type="SAM" id="MobiDB-lite"/>
    </source>
</evidence>
<protein>
    <submittedName>
        <fullName evidence="2">Uncharacterized protein</fullName>
    </submittedName>
</protein>
<sequence length="459" mass="51853">MGNYASKLLSYTNESRKESDEQQTAAQQVTMEDNSTCTPVLSEKRILGDPRSVSAGITRTPIEVKCTPVGVSRDTLSAIPKYLQRKQYLETDLDVVMPPLTPKKCRILKSMNSDQQSEPDENYLTPNVNVAKSSKVITPIDKERFIILGLDPRSPAADFDRTPILMPRSLALIKARSQENLSRRGSYETDIYNPKNSLQVTSTSLSISEILLSNTASETLETPDTEKQDKSLTTSQYDSDLSISKSEKEITVIKNSKFTNVKEKSLISDERTVAIDNEEDNKDETENQNVYENIESNTWMKDDDKIKLWHDLLSSEESVSGKEDQEALSQEKVSREDVIITFDKCTTISTSLKLIKTKEDFRKKGDIKGNKKNNAKVDVKLNEEKVFTPENKRGTEMHENRTPLGNRSNNGQMQKKPQQLLRGKATPTRMQQENTPPCKTYNGKTRNGIQWDPNSTVLI</sequence>